<name>A0A835D8V6_TETSI</name>
<dbReference type="GO" id="GO:0051082">
    <property type="term" value="F:unfolded protein binding"/>
    <property type="evidence" value="ECO:0007669"/>
    <property type="project" value="TreeGrafter"/>
</dbReference>
<proteinExistence type="predicted"/>
<dbReference type="PANTHER" id="PTHR43948:SF14">
    <property type="entry name" value="PROTEIN DNAJ, PUTATIVE-RELATED"/>
    <property type="match status" value="1"/>
</dbReference>
<dbReference type="AlphaFoldDB" id="A0A835D8V6"/>
<evidence type="ECO:0000313" key="3">
    <source>
        <dbReference type="Proteomes" id="UP000655225"/>
    </source>
</evidence>
<dbReference type="Proteomes" id="UP000655225">
    <property type="component" value="Unassembled WGS sequence"/>
</dbReference>
<keyword evidence="3" id="KW-1185">Reference proteome</keyword>
<gene>
    <name evidence="2" type="ORF">HHK36_020955</name>
</gene>
<dbReference type="CDD" id="cd06257">
    <property type="entry name" value="DnaJ"/>
    <property type="match status" value="1"/>
</dbReference>
<dbReference type="InterPro" id="IPR001623">
    <property type="entry name" value="DnaJ_domain"/>
</dbReference>
<evidence type="ECO:0000259" key="1">
    <source>
        <dbReference type="PROSITE" id="PS50076"/>
    </source>
</evidence>
<dbReference type="EMBL" id="JABCRI010000014">
    <property type="protein sequence ID" value="KAF8394738.1"/>
    <property type="molecule type" value="Genomic_DNA"/>
</dbReference>
<evidence type="ECO:0000313" key="2">
    <source>
        <dbReference type="EMBL" id="KAF8394738.1"/>
    </source>
</evidence>
<reference evidence="2 3" key="1">
    <citation type="submission" date="2020-04" db="EMBL/GenBank/DDBJ databases">
        <title>Plant Genome Project.</title>
        <authorList>
            <person name="Zhang R.-G."/>
        </authorList>
    </citation>
    <scope>NUCLEOTIDE SEQUENCE [LARGE SCALE GENOMIC DNA]</scope>
    <source>
        <strain evidence="2">YNK0</strain>
        <tissue evidence="2">Leaf</tissue>
    </source>
</reference>
<dbReference type="OrthoDB" id="10250354at2759"/>
<accession>A0A835D8V6</accession>
<dbReference type="GO" id="GO:0044183">
    <property type="term" value="F:protein folding chaperone"/>
    <property type="evidence" value="ECO:0007669"/>
    <property type="project" value="TreeGrafter"/>
</dbReference>
<protein>
    <recommendedName>
        <fullName evidence="1">J domain-containing protein</fullName>
    </recommendedName>
</protein>
<organism evidence="2 3">
    <name type="scientific">Tetracentron sinense</name>
    <name type="common">Spur-leaf</name>
    <dbReference type="NCBI Taxonomy" id="13715"/>
    <lineage>
        <taxon>Eukaryota</taxon>
        <taxon>Viridiplantae</taxon>
        <taxon>Streptophyta</taxon>
        <taxon>Embryophyta</taxon>
        <taxon>Tracheophyta</taxon>
        <taxon>Spermatophyta</taxon>
        <taxon>Magnoliopsida</taxon>
        <taxon>Trochodendrales</taxon>
        <taxon>Trochodendraceae</taxon>
        <taxon>Tetracentron</taxon>
    </lineage>
</organism>
<dbReference type="GO" id="GO:0005634">
    <property type="term" value="C:nucleus"/>
    <property type="evidence" value="ECO:0007669"/>
    <property type="project" value="TreeGrafter"/>
</dbReference>
<dbReference type="SMART" id="SM00271">
    <property type="entry name" value="DnaJ"/>
    <property type="match status" value="1"/>
</dbReference>
<dbReference type="Pfam" id="PF00226">
    <property type="entry name" value="DnaJ"/>
    <property type="match status" value="1"/>
</dbReference>
<dbReference type="GO" id="GO:0051087">
    <property type="term" value="F:protein-folding chaperone binding"/>
    <property type="evidence" value="ECO:0007669"/>
    <property type="project" value="TreeGrafter"/>
</dbReference>
<dbReference type="OMA" id="RFNARAY"/>
<dbReference type="GO" id="GO:0005737">
    <property type="term" value="C:cytoplasm"/>
    <property type="evidence" value="ECO:0007669"/>
    <property type="project" value="TreeGrafter"/>
</dbReference>
<dbReference type="InterPro" id="IPR036869">
    <property type="entry name" value="J_dom_sf"/>
</dbReference>
<dbReference type="PANTHER" id="PTHR43948">
    <property type="entry name" value="DNAJ HOMOLOG SUBFAMILY B"/>
    <property type="match status" value="1"/>
</dbReference>
<dbReference type="Gene3D" id="1.10.287.110">
    <property type="entry name" value="DnaJ domain"/>
    <property type="match status" value="1"/>
</dbReference>
<sequence length="133" mass="15250">MRVTNSEMMKGDEARALLGIPPTSRPTPSQVKAAYKRKAWEFHPDRFPTHEKAHAESKFKMISEAYSFLHSGFGEESVGQFAIWTLKAAMQLGLALRKVFQNIRPAKYKMGRFNARAYQRQKEAYPSNNPFLP</sequence>
<dbReference type="SUPFAM" id="SSF46565">
    <property type="entry name" value="Chaperone J-domain"/>
    <property type="match status" value="1"/>
</dbReference>
<feature type="domain" description="J" evidence="1">
    <location>
        <begin position="13"/>
        <end position="82"/>
    </location>
</feature>
<dbReference type="PROSITE" id="PS50076">
    <property type="entry name" value="DNAJ_2"/>
    <property type="match status" value="1"/>
</dbReference>
<comment type="caution">
    <text evidence="2">The sequence shown here is derived from an EMBL/GenBank/DDBJ whole genome shotgun (WGS) entry which is preliminary data.</text>
</comment>